<feature type="compositionally biased region" description="Polar residues" evidence="1">
    <location>
        <begin position="80"/>
        <end position="102"/>
    </location>
</feature>
<proteinExistence type="predicted"/>
<evidence type="ECO:0000313" key="3">
    <source>
        <dbReference type="Proteomes" id="UP001054945"/>
    </source>
</evidence>
<dbReference type="AlphaFoldDB" id="A0AAV4ULX9"/>
<reference evidence="2 3" key="1">
    <citation type="submission" date="2021-06" db="EMBL/GenBank/DDBJ databases">
        <title>Caerostris extrusa draft genome.</title>
        <authorList>
            <person name="Kono N."/>
            <person name="Arakawa K."/>
        </authorList>
    </citation>
    <scope>NUCLEOTIDE SEQUENCE [LARGE SCALE GENOMIC DNA]</scope>
</reference>
<gene>
    <name evidence="2" type="ORF">CEXT_697811</name>
</gene>
<comment type="caution">
    <text evidence="2">The sequence shown here is derived from an EMBL/GenBank/DDBJ whole genome shotgun (WGS) entry which is preliminary data.</text>
</comment>
<evidence type="ECO:0000256" key="1">
    <source>
        <dbReference type="SAM" id="MobiDB-lite"/>
    </source>
</evidence>
<name>A0AAV4ULX9_CAEEX</name>
<keyword evidence="3" id="KW-1185">Reference proteome</keyword>
<sequence>MGGMGGLGGGMGGMSGLGGGMGGGLGGLYGMGGGNGWRKCNPSLSPWASQAAGREARPSGGVGDASGNVRGSYGYRDAQDSTGWWNTQPAGTGSADVTSQRTRSGRKRKSLRRQPMDVQKPPAGVQERYTRPAGSCRKSRLLTSHSGNEALEIPRQENYQYIRGNGAGGMRGGLEVLEEWEVAWEEDLEEWEVAWEEDLEEWGGGMGGGLGGAGGMGGGMGGVT</sequence>
<protein>
    <submittedName>
        <fullName evidence="2">Uncharacterized protein</fullName>
    </submittedName>
</protein>
<dbReference type="EMBL" id="BPLR01013127">
    <property type="protein sequence ID" value="GIY58942.1"/>
    <property type="molecule type" value="Genomic_DNA"/>
</dbReference>
<evidence type="ECO:0000313" key="2">
    <source>
        <dbReference type="EMBL" id="GIY58942.1"/>
    </source>
</evidence>
<feature type="region of interest" description="Disordered" evidence="1">
    <location>
        <begin position="46"/>
        <end position="134"/>
    </location>
</feature>
<organism evidence="2 3">
    <name type="scientific">Caerostris extrusa</name>
    <name type="common">Bark spider</name>
    <name type="synonym">Caerostris bankana</name>
    <dbReference type="NCBI Taxonomy" id="172846"/>
    <lineage>
        <taxon>Eukaryota</taxon>
        <taxon>Metazoa</taxon>
        <taxon>Ecdysozoa</taxon>
        <taxon>Arthropoda</taxon>
        <taxon>Chelicerata</taxon>
        <taxon>Arachnida</taxon>
        <taxon>Araneae</taxon>
        <taxon>Araneomorphae</taxon>
        <taxon>Entelegynae</taxon>
        <taxon>Araneoidea</taxon>
        <taxon>Araneidae</taxon>
        <taxon>Caerostris</taxon>
    </lineage>
</organism>
<feature type="compositionally biased region" description="Basic residues" evidence="1">
    <location>
        <begin position="103"/>
        <end position="112"/>
    </location>
</feature>
<accession>A0AAV4ULX9</accession>
<dbReference type="Proteomes" id="UP001054945">
    <property type="component" value="Unassembled WGS sequence"/>
</dbReference>